<dbReference type="STRING" id="1416806.CAL12_07400"/>
<dbReference type="Gene3D" id="3.30.310.170">
    <property type="entry name" value="Outer membrane protein assembly factor BamC"/>
    <property type="match status" value="1"/>
</dbReference>
<dbReference type="PROSITE" id="PS51257">
    <property type="entry name" value="PROKAR_LIPOPROTEIN"/>
    <property type="match status" value="1"/>
</dbReference>
<dbReference type="InterPro" id="IPR010653">
    <property type="entry name" value="NlpB/DapX"/>
</dbReference>
<keyword evidence="2" id="KW-1185">Reference proteome</keyword>
<dbReference type="InterPro" id="IPR042268">
    <property type="entry name" value="BamC_C"/>
</dbReference>
<evidence type="ECO:0000313" key="2">
    <source>
        <dbReference type="Proteomes" id="UP000194151"/>
    </source>
</evidence>
<dbReference type="EMBL" id="CP021108">
    <property type="protein sequence ID" value="ARP80682.1"/>
    <property type="molecule type" value="Genomic_DNA"/>
</dbReference>
<name>A0A1W6YI11_9BORD</name>
<dbReference type="Proteomes" id="UP000194151">
    <property type="component" value="Chromosome"/>
</dbReference>
<evidence type="ECO:0000313" key="1">
    <source>
        <dbReference type="EMBL" id="ARP80682.1"/>
    </source>
</evidence>
<sequence length="383" mass="42171">MNTRHAGYSALLTLVMLAGCSDVNQILGKEEPIDYKSASGQQAQPLSIPPDLTQAAADPRYKAPPGGTTTFSQYQAEGQQQAANQAQGKASNDVLPQRTDMHVERDGDIRWLVVDMPPDQIFGKVVDFWTSNGFTIQSNDPKAGLIETNWAENRAKIPESWLRQALGFVLEQAYDSGEREKFRTRMERVNGHTEIYISHQHMVEKNVGQRDSGNLQWQPGPEDPGLNAAMLARLMVYLGTSVDQAKTMVARAEATPAQPKITRDVVADGARLNVQESFDRAWRRVGVALDSGGFTVDDRDRSAGDFYVRYLDTDTGVQRDEPGFFSRMFGTARPSQAPQYRIHVVGQGAATQVTVLDANGQVDTTPTAQRLLSVLADKMSAVQ</sequence>
<dbReference type="Pfam" id="PF06804">
    <property type="entry name" value="Lipoprotein_18"/>
    <property type="match status" value="1"/>
</dbReference>
<dbReference type="KEGG" id="bgv:CAL12_07400"/>
<accession>A0A1W6YI11</accession>
<organism evidence="1 2">
    <name type="scientific">Bordetella genomosp. 8</name>
    <dbReference type="NCBI Taxonomy" id="1416806"/>
    <lineage>
        <taxon>Bacteria</taxon>
        <taxon>Pseudomonadati</taxon>
        <taxon>Pseudomonadota</taxon>
        <taxon>Betaproteobacteria</taxon>
        <taxon>Burkholderiales</taxon>
        <taxon>Alcaligenaceae</taxon>
        <taxon>Bordetella</taxon>
    </lineage>
</organism>
<dbReference type="AlphaFoldDB" id="A0A1W6YI11"/>
<reference evidence="1 2" key="1">
    <citation type="submission" date="2017-05" db="EMBL/GenBank/DDBJ databases">
        <title>Complete and WGS of Bordetella genogroups.</title>
        <authorList>
            <person name="Spilker T."/>
            <person name="LiPuma J."/>
        </authorList>
    </citation>
    <scope>NUCLEOTIDE SEQUENCE [LARGE SCALE GENOMIC DNA]</scope>
    <source>
        <strain evidence="1 2">AU19157</strain>
    </source>
</reference>
<dbReference type="RefSeq" id="WP_086063905.1">
    <property type="nucleotide sequence ID" value="NZ_CP021108.1"/>
</dbReference>
<proteinExistence type="predicted"/>
<protein>
    <recommendedName>
        <fullName evidence="3">Outer membrane protein assembly factor BamC</fullName>
    </recommendedName>
</protein>
<dbReference type="OrthoDB" id="5291099at2"/>
<gene>
    <name evidence="1" type="ORF">CAL12_07400</name>
</gene>
<evidence type="ECO:0008006" key="3">
    <source>
        <dbReference type="Google" id="ProtNLM"/>
    </source>
</evidence>